<dbReference type="SUPFAM" id="SSF52091">
    <property type="entry name" value="SpoIIaa-like"/>
    <property type="match status" value="1"/>
</dbReference>
<dbReference type="PANTHER" id="PTHR33495:SF2">
    <property type="entry name" value="ANTI-SIGMA FACTOR ANTAGONIST TM_1081-RELATED"/>
    <property type="match status" value="1"/>
</dbReference>
<reference evidence="2 3" key="1">
    <citation type="submission" date="2016-10" db="EMBL/GenBank/DDBJ databases">
        <authorList>
            <person name="de Groot N.N."/>
        </authorList>
    </citation>
    <scope>NUCLEOTIDE SEQUENCE [LARGE SCALE GENOMIC DNA]</scope>
    <source>
        <strain evidence="2 3">DSM 43067</strain>
    </source>
</reference>
<evidence type="ECO:0000313" key="2">
    <source>
        <dbReference type="EMBL" id="SFP59234.1"/>
    </source>
</evidence>
<gene>
    <name evidence="2" type="ORF">SAMN04489713_115161</name>
</gene>
<dbReference type="InterPro" id="IPR002645">
    <property type="entry name" value="STAS_dom"/>
</dbReference>
<dbReference type="EMBL" id="FOVH01000015">
    <property type="protein sequence ID" value="SFP59234.1"/>
    <property type="molecule type" value="Genomic_DNA"/>
</dbReference>
<dbReference type="eggNOG" id="COG1366">
    <property type="taxonomic scope" value="Bacteria"/>
</dbReference>
<dbReference type="CDD" id="cd07043">
    <property type="entry name" value="STAS_anti-anti-sigma_factors"/>
    <property type="match status" value="1"/>
</dbReference>
<protein>
    <submittedName>
        <fullName evidence="2">Anti-anti-sigma factor</fullName>
    </submittedName>
</protein>
<dbReference type="GO" id="GO:0043856">
    <property type="term" value="F:anti-sigma factor antagonist activity"/>
    <property type="evidence" value="ECO:0007669"/>
    <property type="project" value="TreeGrafter"/>
</dbReference>
<dbReference type="Gene3D" id="3.30.750.24">
    <property type="entry name" value="STAS domain"/>
    <property type="match status" value="1"/>
</dbReference>
<organism evidence="2 3">
    <name type="scientific">Actinomadura madurae</name>
    <dbReference type="NCBI Taxonomy" id="1993"/>
    <lineage>
        <taxon>Bacteria</taxon>
        <taxon>Bacillati</taxon>
        <taxon>Actinomycetota</taxon>
        <taxon>Actinomycetes</taxon>
        <taxon>Streptosporangiales</taxon>
        <taxon>Thermomonosporaceae</taxon>
        <taxon>Actinomadura</taxon>
    </lineage>
</organism>
<dbReference type="InParanoid" id="A0A1I5RL09"/>
<evidence type="ECO:0000313" key="3">
    <source>
        <dbReference type="Proteomes" id="UP000183413"/>
    </source>
</evidence>
<keyword evidence="3" id="KW-1185">Reference proteome</keyword>
<dbReference type="AlphaFoldDB" id="A0A1I5RL09"/>
<dbReference type="PANTHER" id="PTHR33495">
    <property type="entry name" value="ANTI-SIGMA FACTOR ANTAGONIST TM_1081-RELATED-RELATED"/>
    <property type="match status" value="1"/>
</dbReference>
<name>A0A1I5RL09_9ACTN</name>
<evidence type="ECO:0000259" key="1">
    <source>
        <dbReference type="PROSITE" id="PS50801"/>
    </source>
</evidence>
<dbReference type="Proteomes" id="UP000183413">
    <property type="component" value="Unassembled WGS sequence"/>
</dbReference>
<feature type="domain" description="STAS" evidence="1">
    <location>
        <begin position="31"/>
        <end position="134"/>
    </location>
</feature>
<proteinExistence type="predicted"/>
<dbReference type="InterPro" id="IPR058548">
    <property type="entry name" value="MlaB-like_STAS"/>
</dbReference>
<dbReference type="InterPro" id="IPR036513">
    <property type="entry name" value="STAS_dom_sf"/>
</dbReference>
<dbReference type="OrthoDB" id="3537403at2"/>
<dbReference type="PROSITE" id="PS50801">
    <property type="entry name" value="STAS"/>
    <property type="match status" value="1"/>
</dbReference>
<dbReference type="Pfam" id="PF13466">
    <property type="entry name" value="STAS_2"/>
    <property type="match status" value="1"/>
</dbReference>
<dbReference type="STRING" id="1993.SAMN04489713_115161"/>
<sequence length="140" mass="14753">MSNGGTTTNTHTVLQNTPVQFTARGRHDGAGATRVTIAGELDIATAADFGIELARLIDDRGPHVLIDTSALTFCDARGLAAIAAAEGLARRRGGTVTLTGVRPQLAKILRAARLERLARAHTAARPRRPALEAVAADRRL</sequence>
<accession>A0A1I5RL09</accession>